<keyword evidence="10" id="KW-1185">Reference proteome</keyword>
<reference evidence="9 10" key="1">
    <citation type="submission" date="2014-07" db="EMBL/GenBank/DDBJ databases">
        <authorList>
            <person name="McCorrison J."/>
            <person name="Sanka R."/>
            <person name="Torralba M."/>
            <person name="Gillis M."/>
            <person name="Haft D.H."/>
            <person name="Methe B."/>
            <person name="Sutton G."/>
            <person name="Nelson K.E."/>
        </authorList>
    </citation>
    <scope>NUCLEOTIDE SEQUENCE [LARGE SCALE GENOMIC DNA]</scope>
    <source>
        <strain evidence="9 10">DNF00314</strain>
    </source>
</reference>
<dbReference type="EMBL" id="JRNT01000042">
    <property type="protein sequence ID" value="KGF46398.1"/>
    <property type="molecule type" value="Genomic_DNA"/>
</dbReference>
<protein>
    <recommendedName>
        <fullName evidence="6 7">Large ribosomal subunit protein uL3</fullName>
    </recommendedName>
</protein>
<dbReference type="Gene3D" id="3.30.160.810">
    <property type="match status" value="1"/>
</dbReference>
<keyword evidence="2 7" id="KW-0699">rRNA-binding</keyword>
<dbReference type="GO" id="GO:0022625">
    <property type="term" value="C:cytosolic large ribosomal subunit"/>
    <property type="evidence" value="ECO:0007669"/>
    <property type="project" value="TreeGrafter"/>
</dbReference>
<dbReference type="Pfam" id="PF00297">
    <property type="entry name" value="Ribosomal_L3"/>
    <property type="match status" value="1"/>
</dbReference>
<dbReference type="Gene3D" id="2.40.30.10">
    <property type="entry name" value="Translation factors"/>
    <property type="match status" value="1"/>
</dbReference>
<dbReference type="eggNOG" id="COG0087">
    <property type="taxonomic scope" value="Bacteria"/>
</dbReference>
<evidence type="ECO:0000256" key="4">
    <source>
        <dbReference type="ARBA" id="ARBA00022980"/>
    </source>
</evidence>
<evidence type="ECO:0000256" key="1">
    <source>
        <dbReference type="ARBA" id="ARBA00006540"/>
    </source>
</evidence>
<dbReference type="HAMAP" id="MF_01325_B">
    <property type="entry name" value="Ribosomal_uL3_B"/>
    <property type="match status" value="1"/>
</dbReference>
<dbReference type="FunFam" id="2.40.30.10:FF:000004">
    <property type="entry name" value="50S ribosomal protein L3"/>
    <property type="match status" value="1"/>
</dbReference>
<keyword evidence="3 7" id="KW-0694">RNA-binding</keyword>
<evidence type="ECO:0000256" key="3">
    <source>
        <dbReference type="ARBA" id="ARBA00022884"/>
    </source>
</evidence>
<gene>
    <name evidence="7" type="primary">rplC</name>
    <name evidence="9" type="ORF">HMPREF0872_08655</name>
</gene>
<dbReference type="GO" id="GO:0006412">
    <property type="term" value="P:translation"/>
    <property type="evidence" value="ECO:0007669"/>
    <property type="project" value="UniProtKB-UniRule"/>
</dbReference>
<comment type="function">
    <text evidence="7">One of the primary rRNA binding proteins, it binds directly near the 3'-end of the 23S rRNA, where it nucleates assembly of the 50S subunit.</text>
</comment>
<comment type="similarity">
    <text evidence="1 7">Belongs to the universal ribosomal protein uL3 family.</text>
</comment>
<accession>A0A096AGZ0</accession>
<keyword evidence="5 7" id="KW-0687">Ribonucleoprotein</keyword>
<comment type="subunit">
    <text evidence="7">Part of the 50S ribosomal subunit. Forms a cluster with proteins L14 and L19.</text>
</comment>
<dbReference type="NCBIfam" id="TIGR03625">
    <property type="entry name" value="L3_bact"/>
    <property type="match status" value="1"/>
</dbReference>
<dbReference type="RefSeq" id="WP_028258020.1">
    <property type="nucleotide sequence ID" value="NZ_JRNT01000042.1"/>
</dbReference>
<comment type="caution">
    <text evidence="9">The sequence shown here is derived from an EMBL/GenBank/DDBJ whole genome shotgun (WGS) entry which is preliminary data.</text>
</comment>
<evidence type="ECO:0000256" key="8">
    <source>
        <dbReference type="SAM" id="MobiDB-lite"/>
    </source>
</evidence>
<dbReference type="FunFam" id="3.30.160.810:FF:000001">
    <property type="entry name" value="50S ribosomal protein L3"/>
    <property type="match status" value="1"/>
</dbReference>
<dbReference type="AlphaFoldDB" id="A0A096AGZ0"/>
<dbReference type="InterPro" id="IPR009000">
    <property type="entry name" value="Transl_B-barrel_sf"/>
</dbReference>
<evidence type="ECO:0000313" key="9">
    <source>
        <dbReference type="EMBL" id="KGF46398.1"/>
    </source>
</evidence>
<dbReference type="InterPro" id="IPR019927">
    <property type="entry name" value="Ribosomal_uL3_bac/org-type"/>
</dbReference>
<organism evidence="9 10">
    <name type="scientific">Veillonella montpellierensis DNF00314</name>
    <dbReference type="NCBI Taxonomy" id="1401067"/>
    <lineage>
        <taxon>Bacteria</taxon>
        <taxon>Bacillati</taxon>
        <taxon>Bacillota</taxon>
        <taxon>Negativicutes</taxon>
        <taxon>Veillonellales</taxon>
        <taxon>Veillonellaceae</taxon>
        <taxon>Veillonella</taxon>
    </lineage>
</organism>
<evidence type="ECO:0000313" key="10">
    <source>
        <dbReference type="Proteomes" id="UP000029628"/>
    </source>
</evidence>
<dbReference type="PANTHER" id="PTHR11229">
    <property type="entry name" value="50S RIBOSOMAL PROTEIN L3"/>
    <property type="match status" value="1"/>
</dbReference>
<name>A0A096AGZ0_9FIRM</name>
<keyword evidence="4 7" id="KW-0689">Ribosomal protein</keyword>
<dbReference type="SUPFAM" id="SSF50447">
    <property type="entry name" value="Translation proteins"/>
    <property type="match status" value="1"/>
</dbReference>
<dbReference type="PANTHER" id="PTHR11229:SF16">
    <property type="entry name" value="LARGE RIBOSOMAL SUBUNIT PROTEIN UL3C"/>
    <property type="match status" value="1"/>
</dbReference>
<evidence type="ECO:0000256" key="2">
    <source>
        <dbReference type="ARBA" id="ARBA00022730"/>
    </source>
</evidence>
<feature type="region of interest" description="Disordered" evidence="8">
    <location>
        <begin position="127"/>
        <end position="146"/>
    </location>
</feature>
<dbReference type="GO" id="GO:0003735">
    <property type="term" value="F:structural constituent of ribosome"/>
    <property type="evidence" value="ECO:0007669"/>
    <property type="project" value="UniProtKB-UniRule"/>
</dbReference>
<evidence type="ECO:0000256" key="7">
    <source>
        <dbReference type="HAMAP-Rule" id="MF_01325"/>
    </source>
</evidence>
<dbReference type="Proteomes" id="UP000029628">
    <property type="component" value="Unassembled WGS sequence"/>
</dbReference>
<evidence type="ECO:0000256" key="6">
    <source>
        <dbReference type="ARBA" id="ARBA00035243"/>
    </source>
</evidence>
<dbReference type="InterPro" id="IPR000597">
    <property type="entry name" value="Ribosomal_uL3"/>
</dbReference>
<evidence type="ECO:0000256" key="5">
    <source>
        <dbReference type="ARBA" id="ARBA00023274"/>
    </source>
</evidence>
<proteinExistence type="inferred from homology"/>
<dbReference type="GO" id="GO:0019843">
    <property type="term" value="F:rRNA binding"/>
    <property type="evidence" value="ECO:0007669"/>
    <property type="project" value="UniProtKB-UniRule"/>
</dbReference>
<sequence length="213" mass="22693">MSKAILGKKIGMTQVFTAEGKLVPVTVVEATPNTVVRVKTVETDGYNAVQIGYGSIKEKHLTKPVKGQFEKAGVDPVKYLREIRVADTSEYTVGQTLATDIFAEGELVDVVGTGKGKGFAGTIKRHNFHRGPQTHGSKSHREPGSIGPMISGGGGKVYKGKKLPGQMGGYRVTVQRLSVVKVDAERNLLLIKGGIPGAKGSLVMVRNTVKPVK</sequence>